<reference evidence="2 3" key="1">
    <citation type="submission" date="2014-07" db="EMBL/GenBank/DDBJ databases">
        <authorList>
            <person name="McCorrison J."/>
            <person name="Sanka R."/>
            <person name="Torralba M."/>
            <person name="Gillis M."/>
            <person name="Haft D.H."/>
            <person name="Methe B."/>
            <person name="Sutton G."/>
            <person name="Nelson K.E."/>
        </authorList>
    </citation>
    <scope>NUCLEOTIDE SEQUENCE [LARGE SCALE GENOMIC DNA]</scope>
    <source>
        <strain evidence="2 3">DNF00320</strain>
    </source>
</reference>
<dbReference type="InterPro" id="IPR012337">
    <property type="entry name" value="RNaseH-like_sf"/>
</dbReference>
<evidence type="ECO:0000313" key="2">
    <source>
        <dbReference type="EMBL" id="KGF44713.1"/>
    </source>
</evidence>
<comment type="caution">
    <text evidence="2">The sequence shown here is derived from an EMBL/GenBank/DDBJ whole genome shotgun (WGS) entry which is preliminary data.</text>
</comment>
<dbReference type="GO" id="GO:0004803">
    <property type="term" value="F:transposase activity"/>
    <property type="evidence" value="ECO:0007669"/>
    <property type="project" value="InterPro"/>
</dbReference>
<dbReference type="Pfam" id="PF01609">
    <property type="entry name" value="DDE_Tnp_1"/>
    <property type="match status" value="1"/>
</dbReference>
<proteinExistence type="predicted"/>
<dbReference type="OrthoDB" id="7327264at2"/>
<dbReference type="SUPFAM" id="SSF53098">
    <property type="entry name" value="Ribonuclease H-like"/>
    <property type="match status" value="1"/>
</dbReference>
<gene>
    <name evidence="2" type="ORF">HMPREF0647_05765</name>
</gene>
<evidence type="ECO:0000259" key="1">
    <source>
        <dbReference type="Pfam" id="PF01609"/>
    </source>
</evidence>
<dbReference type="InterPro" id="IPR002559">
    <property type="entry name" value="Transposase_11"/>
</dbReference>
<feature type="domain" description="Transposase IS4-like" evidence="1">
    <location>
        <begin position="2"/>
        <end position="90"/>
    </location>
</feature>
<evidence type="ECO:0000313" key="3">
    <source>
        <dbReference type="Proteomes" id="UP000029525"/>
    </source>
</evidence>
<name>A0A096AC76_9BACT</name>
<dbReference type="EMBL" id="JRNQ01000030">
    <property type="protein sequence ID" value="KGF44713.1"/>
    <property type="molecule type" value="Genomic_DNA"/>
</dbReference>
<dbReference type="GO" id="GO:0003677">
    <property type="term" value="F:DNA binding"/>
    <property type="evidence" value="ECO:0007669"/>
    <property type="project" value="InterPro"/>
</dbReference>
<protein>
    <recommendedName>
        <fullName evidence="1">Transposase IS4-like domain-containing protein</fullName>
    </recommendedName>
</protein>
<dbReference type="GO" id="GO:0006313">
    <property type="term" value="P:DNA transposition"/>
    <property type="evidence" value="ECO:0007669"/>
    <property type="project" value="InterPro"/>
</dbReference>
<dbReference type="AlphaFoldDB" id="A0A096AC76"/>
<dbReference type="RefSeq" id="WP_036866989.1">
    <property type="nucleotide sequence ID" value="NZ_JRNQ01000030.1"/>
</dbReference>
<dbReference type="Proteomes" id="UP000029525">
    <property type="component" value="Unassembled WGS sequence"/>
</dbReference>
<accession>A0A096AC76</accession>
<sequence>MKSNLKYKIISDTMYQTPDGLMEVRILVVTLTKKQKGDTDIVHQARIITFVNTTKKAPKQISLLTNDMELDPNDIILIYRKRWEIELLFKH</sequence>
<organism evidence="2 3">
    <name type="scientific">Prevotella bivia DNF00320</name>
    <dbReference type="NCBI Taxonomy" id="1401068"/>
    <lineage>
        <taxon>Bacteria</taxon>
        <taxon>Pseudomonadati</taxon>
        <taxon>Bacteroidota</taxon>
        <taxon>Bacteroidia</taxon>
        <taxon>Bacteroidales</taxon>
        <taxon>Prevotellaceae</taxon>
        <taxon>Prevotella</taxon>
    </lineage>
</organism>